<evidence type="ECO:0000256" key="1">
    <source>
        <dbReference type="ARBA" id="ARBA00008984"/>
    </source>
</evidence>
<evidence type="ECO:0000313" key="4">
    <source>
        <dbReference type="Proteomes" id="UP001168380"/>
    </source>
</evidence>
<dbReference type="InterPro" id="IPR036868">
    <property type="entry name" value="TusA-like_sf"/>
</dbReference>
<sequence length="84" mass="8903">MTETSSGSSEASVLQVDACGLRCPMPLLRAKQALSKLPVGGRIKVLATDAGSVRDFRAYAELSEHLLISQSEDGGVYTHVLQKG</sequence>
<dbReference type="InterPro" id="IPR001455">
    <property type="entry name" value="TusA-like"/>
</dbReference>
<dbReference type="EMBL" id="JAULRT010000052">
    <property type="protein sequence ID" value="MDO3382693.1"/>
    <property type="molecule type" value="Genomic_DNA"/>
</dbReference>
<gene>
    <name evidence="3" type="ORF">QWI16_10965</name>
</gene>
<name>A0ABT8THV6_9GAMM</name>
<protein>
    <submittedName>
        <fullName evidence="3">Sulfurtransferase TusA family protein</fullName>
    </submittedName>
</protein>
<comment type="caution">
    <text evidence="3">The sequence shown here is derived from an EMBL/GenBank/DDBJ whole genome shotgun (WGS) entry which is preliminary data.</text>
</comment>
<reference evidence="3" key="1">
    <citation type="submission" date="2023-07" db="EMBL/GenBank/DDBJ databases">
        <title>Gilvimarinus algae sp. nov., isolated from the surface of Kelp.</title>
        <authorList>
            <person name="Sun Y.Y."/>
            <person name="Gong Y."/>
            <person name="Du Z.J."/>
        </authorList>
    </citation>
    <scope>NUCLEOTIDE SEQUENCE</scope>
    <source>
        <strain evidence="3">SDUM040014</strain>
    </source>
</reference>
<dbReference type="Gene3D" id="3.30.110.40">
    <property type="entry name" value="TusA-like domain"/>
    <property type="match status" value="1"/>
</dbReference>
<dbReference type="Pfam" id="PF01206">
    <property type="entry name" value="TusA"/>
    <property type="match status" value="1"/>
</dbReference>
<keyword evidence="4" id="KW-1185">Reference proteome</keyword>
<dbReference type="SUPFAM" id="SSF64307">
    <property type="entry name" value="SirA-like"/>
    <property type="match status" value="1"/>
</dbReference>
<dbReference type="PANTHER" id="PTHR33279:SF2">
    <property type="entry name" value="SULFUR CARRIER PROTEIN TUSA"/>
    <property type="match status" value="1"/>
</dbReference>
<dbReference type="PROSITE" id="PS01148">
    <property type="entry name" value="UPF0033"/>
    <property type="match status" value="1"/>
</dbReference>
<dbReference type="CDD" id="cd00291">
    <property type="entry name" value="SirA_YedF_YeeD"/>
    <property type="match status" value="1"/>
</dbReference>
<evidence type="ECO:0000313" key="3">
    <source>
        <dbReference type="EMBL" id="MDO3382693.1"/>
    </source>
</evidence>
<feature type="domain" description="UPF0033" evidence="2">
    <location>
        <begin position="16"/>
        <end position="40"/>
    </location>
</feature>
<dbReference type="PANTHER" id="PTHR33279">
    <property type="entry name" value="SULFUR CARRIER PROTEIN YEDF-RELATED"/>
    <property type="match status" value="1"/>
</dbReference>
<comment type="similarity">
    <text evidence="1">Belongs to the sulfur carrier protein TusA family.</text>
</comment>
<accession>A0ABT8THV6</accession>
<evidence type="ECO:0000259" key="2">
    <source>
        <dbReference type="PROSITE" id="PS01148"/>
    </source>
</evidence>
<dbReference type="Proteomes" id="UP001168380">
    <property type="component" value="Unassembled WGS sequence"/>
</dbReference>
<organism evidence="3 4">
    <name type="scientific">Gilvimarinus algae</name>
    <dbReference type="NCBI Taxonomy" id="3058037"/>
    <lineage>
        <taxon>Bacteria</taxon>
        <taxon>Pseudomonadati</taxon>
        <taxon>Pseudomonadota</taxon>
        <taxon>Gammaproteobacteria</taxon>
        <taxon>Cellvibrionales</taxon>
        <taxon>Cellvibrionaceae</taxon>
        <taxon>Gilvimarinus</taxon>
    </lineage>
</organism>
<proteinExistence type="inferred from homology"/>
<dbReference type="RefSeq" id="WP_302713081.1">
    <property type="nucleotide sequence ID" value="NZ_JAULRT010000052.1"/>
</dbReference>